<keyword evidence="1" id="KW-0862">Zinc</keyword>
<feature type="coiled-coil region" evidence="2">
    <location>
        <begin position="204"/>
        <end position="231"/>
    </location>
</feature>
<dbReference type="Proteomes" id="UP000596742">
    <property type="component" value="Unassembled WGS sequence"/>
</dbReference>
<dbReference type="InterPro" id="IPR000315">
    <property type="entry name" value="Znf_B-box"/>
</dbReference>
<evidence type="ECO:0000313" key="4">
    <source>
        <dbReference type="EMBL" id="VDI61316.1"/>
    </source>
</evidence>
<name>A0A8B6GAI4_MYTGA</name>
<dbReference type="OrthoDB" id="6135363at2759"/>
<protein>
    <submittedName>
        <fullName evidence="4">Ubiquitin carboxyl-terminal hydrolase 4/11/15</fullName>
        <ecNumber evidence="4">3.4.19.12</ecNumber>
    </submittedName>
</protein>
<sequence length="567" mass="65104">MAFYQAIGKAQTPALCQFCEESPEIKWKCINCELFLCQVCCSKIHSKIKASMEHEIINLKDFEMEDFVTSNRKVDLENTVCTIHGKQKCFAFCKDCSQPACSKCLKETHKLHDYEALDEVYNDIICEMKKVIKEIQSKLQFFRNEKEKLQICLLDGDNNFQETRNIILQTELKMKDAISKHTKDLLQELETKWKPSENLIKKELSAMKKSEKELETRKKNLSRTLQSHQVADIFSTNKTLDKSLPKCSVQKFKLNKTKFIPTNMTVNKGSQTIGNLYTVPDLKVIDTYESDVDNVTNILFCNDNTAFIGQYYSGKVQKVKFLNQNIEVEKEIQITVNDMAKTLEGEILLSCQDMDLKLYTKDGELKKFKSFSPLKTLCVHMTKENKIIVGLSESDPVSLPASKDSTRKLLVMNQDGDLQHSIEHDKDNERLLNYPCRIETLNNKIIVIDVINRKYKGQVKMLDNGGQLHWTYNGCKSLNYAQFQFYPRDVAITANDMILVSDCTNHAMHILNPAGEIVVCKDLASLGIELPLSLHIDKKEVLWIGCNTLRRDKRKKAKINCVKLTLT</sequence>
<dbReference type="GO" id="GO:0004843">
    <property type="term" value="F:cysteine-type deubiquitinase activity"/>
    <property type="evidence" value="ECO:0007669"/>
    <property type="project" value="UniProtKB-EC"/>
</dbReference>
<dbReference type="GO" id="GO:0008270">
    <property type="term" value="F:zinc ion binding"/>
    <property type="evidence" value="ECO:0007669"/>
    <property type="project" value="UniProtKB-KW"/>
</dbReference>
<dbReference type="InterPro" id="IPR047153">
    <property type="entry name" value="TRIM45/56/19-like"/>
</dbReference>
<dbReference type="Gene3D" id="4.10.830.40">
    <property type="match status" value="1"/>
</dbReference>
<dbReference type="Gene3D" id="2.120.10.30">
    <property type="entry name" value="TolB, C-terminal domain"/>
    <property type="match status" value="1"/>
</dbReference>
<proteinExistence type="predicted"/>
<dbReference type="CDD" id="cd19757">
    <property type="entry name" value="Bbox1"/>
    <property type="match status" value="1"/>
</dbReference>
<dbReference type="SUPFAM" id="SSF57845">
    <property type="entry name" value="B-box zinc-binding domain"/>
    <property type="match status" value="1"/>
</dbReference>
<comment type="caution">
    <text evidence="4">The sequence shown here is derived from an EMBL/GenBank/DDBJ whole genome shotgun (WGS) entry which is preliminary data.</text>
</comment>
<dbReference type="PROSITE" id="PS50119">
    <property type="entry name" value="ZF_BBOX"/>
    <property type="match status" value="2"/>
</dbReference>
<dbReference type="EMBL" id="UYJE01008125">
    <property type="protein sequence ID" value="VDI61316.1"/>
    <property type="molecule type" value="Genomic_DNA"/>
</dbReference>
<feature type="domain" description="B box-type" evidence="3">
    <location>
        <begin position="76"/>
        <end position="117"/>
    </location>
</feature>
<keyword evidence="4" id="KW-0378">Hydrolase</keyword>
<dbReference type="PANTHER" id="PTHR25462">
    <property type="entry name" value="BONUS, ISOFORM C-RELATED"/>
    <property type="match status" value="1"/>
</dbReference>
<evidence type="ECO:0000259" key="3">
    <source>
        <dbReference type="PROSITE" id="PS50119"/>
    </source>
</evidence>
<dbReference type="Pfam" id="PF00643">
    <property type="entry name" value="zf-B_box"/>
    <property type="match status" value="1"/>
</dbReference>
<gene>
    <name evidence="4" type="ORF">MGAL_10B047060</name>
</gene>
<accession>A0A8B6GAI4</accession>
<dbReference type="AlphaFoldDB" id="A0A8B6GAI4"/>
<dbReference type="Gene3D" id="3.30.160.60">
    <property type="entry name" value="Classic Zinc Finger"/>
    <property type="match status" value="1"/>
</dbReference>
<keyword evidence="2" id="KW-0175">Coiled coil</keyword>
<reference evidence="4" key="1">
    <citation type="submission" date="2018-11" db="EMBL/GenBank/DDBJ databases">
        <authorList>
            <person name="Alioto T."/>
            <person name="Alioto T."/>
        </authorList>
    </citation>
    <scope>NUCLEOTIDE SEQUENCE</scope>
</reference>
<organism evidence="4 5">
    <name type="scientific">Mytilus galloprovincialis</name>
    <name type="common">Mediterranean mussel</name>
    <dbReference type="NCBI Taxonomy" id="29158"/>
    <lineage>
        <taxon>Eukaryota</taxon>
        <taxon>Metazoa</taxon>
        <taxon>Spiralia</taxon>
        <taxon>Lophotrochozoa</taxon>
        <taxon>Mollusca</taxon>
        <taxon>Bivalvia</taxon>
        <taxon>Autobranchia</taxon>
        <taxon>Pteriomorphia</taxon>
        <taxon>Mytilida</taxon>
        <taxon>Mytiloidea</taxon>
        <taxon>Mytilidae</taxon>
        <taxon>Mytilinae</taxon>
        <taxon>Mytilus</taxon>
    </lineage>
</organism>
<evidence type="ECO:0000313" key="5">
    <source>
        <dbReference type="Proteomes" id="UP000596742"/>
    </source>
</evidence>
<dbReference type="SUPFAM" id="SSF63829">
    <property type="entry name" value="Calcium-dependent phosphotriesterase"/>
    <property type="match status" value="1"/>
</dbReference>
<dbReference type="PANTHER" id="PTHR25462:SF296">
    <property type="entry name" value="MEIOTIC P26, ISOFORM F"/>
    <property type="match status" value="1"/>
</dbReference>
<keyword evidence="5" id="KW-1185">Reference proteome</keyword>
<keyword evidence="1" id="KW-0479">Metal-binding</keyword>
<dbReference type="InterPro" id="IPR011042">
    <property type="entry name" value="6-blade_b-propeller_TolB-like"/>
</dbReference>
<keyword evidence="1" id="KW-0863">Zinc-finger</keyword>
<evidence type="ECO:0000256" key="2">
    <source>
        <dbReference type="SAM" id="Coils"/>
    </source>
</evidence>
<feature type="domain" description="B box-type" evidence="3">
    <location>
        <begin position="11"/>
        <end position="59"/>
    </location>
</feature>
<dbReference type="SMART" id="SM00336">
    <property type="entry name" value="BBOX"/>
    <property type="match status" value="2"/>
</dbReference>
<evidence type="ECO:0000256" key="1">
    <source>
        <dbReference type="PROSITE-ProRule" id="PRU00024"/>
    </source>
</evidence>
<dbReference type="EC" id="3.4.19.12" evidence="4"/>